<proteinExistence type="predicted"/>
<evidence type="ECO:0000313" key="2">
    <source>
        <dbReference type="Proteomes" id="UP001157502"/>
    </source>
</evidence>
<reference evidence="1" key="1">
    <citation type="submission" date="2021-05" db="EMBL/GenBank/DDBJ databases">
        <authorList>
            <person name="Pan Q."/>
            <person name="Jouanno E."/>
            <person name="Zahm M."/>
            <person name="Klopp C."/>
            <person name="Cabau C."/>
            <person name="Louis A."/>
            <person name="Berthelot C."/>
            <person name="Parey E."/>
            <person name="Roest Crollius H."/>
            <person name="Montfort J."/>
            <person name="Robinson-Rechavi M."/>
            <person name="Bouchez O."/>
            <person name="Lampietro C."/>
            <person name="Lopez Roques C."/>
            <person name="Donnadieu C."/>
            <person name="Postlethwait J."/>
            <person name="Bobe J."/>
            <person name="Dillon D."/>
            <person name="Chandos A."/>
            <person name="von Hippel F."/>
            <person name="Guiguen Y."/>
        </authorList>
    </citation>
    <scope>NUCLEOTIDE SEQUENCE</scope>
    <source>
        <strain evidence="1">YG-Jan2019</strain>
    </source>
</reference>
<dbReference type="EMBL" id="CM055754">
    <property type="protein sequence ID" value="KAJ7990924.1"/>
    <property type="molecule type" value="Genomic_DNA"/>
</dbReference>
<name>A0ACC2FHT4_DALPE</name>
<evidence type="ECO:0000313" key="1">
    <source>
        <dbReference type="EMBL" id="KAJ7990924.1"/>
    </source>
</evidence>
<protein>
    <submittedName>
        <fullName evidence="1">Uncharacterized protein</fullName>
    </submittedName>
</protein>
<sequence>MKNSGMNSSHLRDGGLPATPAARSWDPCFDKQASERVVVEGRSQTESISVSLRLMGGINQERASRHARALGYLCGMAYTAARAAPYPVPQVAGPKQHACARCSE</sequence>
<gene>
    <name evidence="1" type="ORF">DPEC_G00291930</name>
</gene>
<accession>A0ACC2FHT4</accession>
<keyword evidence="2" id="KW-1185">Reference proteome</keyword>
<dbReference type="Proteomes" id="UP001157502">
    <property type="component" value="Chromosome 27"/>
</dbReference>
<organism evidence="1 2">
    <name type="scientific">Dallia pectoralis</name>
    <name type="common">Alaska blackfish</name>
    <dbReference type="NCBI Taxonomy" id="75939"/>
    <lineage>
        <taxon>Eukaryota</taxon>
        <taxon>Metazoa</taxon>
        <taxon>Chordata</taxon>
        <taxon>Craniata</taxon>
        <taxon>Vertebrata</taxon>
        <taxon>Euteleostomi</taxon>
        <taxon>Actinopterygii</taxon>
        <taxon>Neopterygii</taxon>
        <taxon>Teleostei</taxon>
        <taxon>Protacanthopterygii</taxon>
        <taxon>Esociformes</taxon>
        <taxon>Umbridae</taxon>
        <taxon>Dallia</taxon>
    </lineage>
</organism>
<comment type="caution">
    <text evidence="1">The sequence shown here is derived from an EMBL/GenBank/DDBJ whole genome shotgun (WGS) entry which is preliminary data.</text>
</comment>